<evidence type="ECO:0000313" key="1">
    <source>
        <dbReference type="EMBL" id="CAG8766427.1"/>
    </source>
</evidence>
<reference evidence="1" key="1">
    <citation type="submission" date="2021-06" db="EMBL/GenBank/DDBJ databases">
        <authorList>
            <person name="Kallberg Y."/>
            <person name="Tangrot J."/>
            <person name="Rosling A."/>
        </authorList>
    </citation>
    <scope>NUCLEOTIDE SEQUENCE</scope>
    <source>
        <strain evidence="1">CL356</strain>
    </source>
</reference>
<evidence type="ECO:0000313" key="2">
    <source>
        <dbReference type="Proteomes" id="UP000789525"/>
    </source>
</evidence>
<dbReference type="Proteomes" id="UP000789525">
    <property type="component" value="Unassembled WGS sequence"/>
</dbReference>
<feature type="non-terminal residue" evidence="1">
    <location>
        <position position="1"/>
    </location>
</feature>
<accession>A0ACA9QVU4</accession>
<proteinExistence type="predicted"/>
<sequence>SRNVGSVINVPRSDRTITGDALGFFLALIPTVPTTASFQNLLREAGAGTIWLDTSARSTDSEDTGVASLGLHDEEVVFLTATFLGTMLNSATANPEREMLFSLLADMSDSYPRVIAQIYESIQERVIDAFSNVMNSTILSSVGAIFRTSMGDGGYQTMPSTRMDASASTLGNLESSGNATQGAGQQQIMYLETLQMRGMLIPHHFTPRNTGTKILHCLIELISRII</sequence>
<feature type="non-terminal residue" evidence="1">
    <location>
        <position position="226"/>
    </location>
</feature>
<comment type="caution">
    <text evidence="1">The sequence shown here is derived from an EMBL/GenBank/DDBJ whole genome shotgun (WGS) entry which is preliminary data.</text>
</comment>
<organism evidence="1 2">
    <name type="scientific">Acaulospora colombiana</name>
    <dbReference type="NCBI Taxonomy" id="27376"/>
    <lineage>
        <taxon>Eukaryota</taxon>
        <taxon>Fungi</taxon>
        <taxon>Fungi incertae sedis</taxon>
        <taxon>Mucoromycota</taxon>
        <taxon>Glomeromycotina</taxon>
        <taxon>Glomeromycetes</taxon>
        <taxon>Diversisporales</taxon>
        <taxon>Acaulosporaceae</taxon>
        <taxon>Acaulospora</taxon>
    </lineage>
</organism>
<dbReference type="EMBL" id="CAJVPT010062113">
    <property type="protein sequence ID" value="CAG8766427.1"/>
    <property type="molecule type" value="Genomic_DNA"/>
</dbReference>
<name>A0ACA9QVU4_9GLOM</name>
<gene>
    <name evidence="1" type="ORF">ACOLOM_LOCUS13477</name>
</gene>
<keyword evidence="2" id="KW-1185">Reference proteome</keyword>
<protein>
    <submittedName>
        <fullName evidence="1">11488_t:CDS:1</fullName>
    </submittedName>
</protein>